<organism evidence="1 2">
    <name type="scientific">Zizania palustris</name>
    <name type="common">Northern wild rice</name>
    <dbReference type="NCBI Taxonomy" id="103762"/>
    <lineage>
        <taxon>Eukaryota</taxon>
        <taxon>Viridiplantae</taxon>
        <taxon>Streptophyta</taxon>
        <taxon>Embryophyta</taxon>
        <taxon>Tracheophyta</taxon>
        <taxon>Spermatophyta</taxon>
        <taxon>Magnoliopsida</taxon>
        <taxon>Liliopsida</taxon>
        <taxon>Poales</taxon>
        <taxon>Poaceae</taxon>
        <taxon>BOP clade</taxon>
        <taxon>Oryzoideae</taxon>
        <taxon>Oryzeae</taxon>
        <taxon>Zizaniinae</taxon>
        <taxon>Zizania</taxon>
    </lineage>
</organism>
<evidence type="ECO:0000313" key="1">
    <source>
        <dbReference type="EMBL" id="KAG8053256.1"/>
    </source>
</evidence>
<reference evidence="1" key="1">
    <citation type="journal article" date="2021" name="bioRxiv">
        <title>Whole Genome Assembly and Annotation of Northern Wild Rice, Zizania palustris L., Supports a Whole Genome Duplication in the Zizania Genus.</title>
        <authorList>
            <person name="Haas M."/>
            <person name="Kono T."/>
            <person name="Macchietto M."/>
            <person name="Millas R."/>
            <person name="McGilp L."/>
            <person name="Shao M."/>
            <person name="Duquette J."/>
            <person name="Hirsch C.N."/>
            <person name="Kimball J."/>
        </authorList>
    </citation>
    <scope>NUCLEOTIDE SEQUENCE</scope>
    <source>
        <tissue evidence="1">Fresh leaf tissue</tissue>
    </source>
</reference>
<dbReference type="EMBL" id="JAAALK010000288">
    <property type="protein sequence ID" value="KAG8053256.1"/>
    <property type="molecule type" value="Genomic_DNA"/>
</dbReference>
<gene>
    <name evidence="1" type="ORF">GUJ93_ZPchr0001g31575</name>
</gene>
<sequence>MYHQSPSSSSCCNASLSASTWTYLCTGRRHVRCPAKLSSPAKAGRAAGGPRTSTVAPMSLVVIKAPARGEEDEGRGAYAGLALSLFIRSVRLRWLPQRSSIKEHGWKWDEMATCCCCCWLAMDSSGCGESSAEYSWDLQLQNLDSNLALDLDHARETAQIHLIPTRETSPLISYLKKNCLLPGSCLSLYRACLALSESDAAYRLQLGKLFYA</sequence>
<protein>
    <submittedName>
        <fullName evidence="1">Uncharacterized protein</fullName>
    </submittedName>
</protein>
<dbReference type="Proteomes" id="UP000729402">
    <property type="component" value="Unassembled WGS sequence"/>
</dbReference>
<proteinExistence type="predicted"/>
<name>A0A8J5S9W9_ZIZPA</name>
<comment type="caution">
    <text evidence="1">The sequence shown here is derived from an EMBL/GenBank/DDBJ whole genome shotgun (WGS) entry which is preliminary data.</text>
</comment>
<keyword evidence="2" id="KW-1185">Reference proteome</keyword>
<accession>A0A8J5S9W9</accession>
<reference evidence="1" key="2">
    <citation type="submission" date="2021-02" db="EMBL/GenBank/DDBJ databases">
        <authorList>
            <person name="Kimball J.A."/>
            <person name="Haas M.W."/>
            <person name="Macchietto M."/>
            <person name="Kono T."/>
            <person name="Duquette J."/>
            <person name="Shao M."/>
        </authorList>
    </citation>
    <scope>NUCLEOTIDE SEQUENCE</scope>
    <source>
        <tissue evidence="1">Fresh leaf tissue</tissue>
    </source>
</reference>
<evidence type="ECO:0000313" key="2">
    <source>
        <dbReference type="Proteomes" id="UP000729402"/>
    </source>
</evidence>
<dbReference type="AlphaFoldDB" id="A0A8J5S9W9"/>